<dbReference type="AlphaFoldDB" id="A0A1I7GVF5"/>
<proteinExistence type="predicted"/>
<dbReference type="STRING" id="1224947.SAMN05216480_10614"/>
<name>A0A1I7GVF5_9FLAO</name>
<accession>A0A1I7GVF5</accession>
<gene>
    <name evidence="2" type="ORF">SAMN05216480_10614</name>
</gene>
<keyword evidence="1" id="KW-0472">Membrane</keyword>
<protein>
    <submittedName>
        <fullName evidence="2">Uncharacterized protein</fullName>
    </submittedName>
</protein>
<keyword evidence="1" id="KW-0812">Transmembrane</keyword>
<evidence type="ECO:0000313" key="3">
    <source>
        <dbReference type="Proteomes" id="UP000199138"/>
    </source>
</evidence>
<evidence type="ECO:0000313" key="2">
    <source>
        <dbReference type="EMBL" id="SFU52402.1"/>
    </source>
</evidence>
<feature type="transmembrane region" description="Helical" evidence="1">
    <location>
        <begin position="35"/>
        <end position="51"/>
    </location>
</feature>
<dbReference type="Proteomes" id="UP000199138">
    <property type="component" value="Unassembled WGS sequence"/>
</dbReference>
<organism evidence="2 3">
    <name type="scientific">Pustulibacterium marinum</name>
    <dbReference type="NCBI Taxonomy" id="1224947"/>
    <lineage>
        <taxon>Bacteria</taxon>
        <taxon>Pseudomonadati</taxon>
        <taxon>Bacteroidota</taxon>
        <taxon>Flavobacteriia</taxon>
        <taxon>Flavobacteriales</taxon>
        <taxon>Flavobacteriaceae</taxon>
        <taxon>Pustulibacterium</taxon>
    </lineage>
</organism>
<feature type="transmembrane region" description="Helical" evidence="1">
    <location>
        <begin position="12"/>
        <end position="29"/>
    </location>
</feature>
<keyword evidence="1" id="KW-1133">Transmembrane helix</keyword>
<evidence type="ECO:0000256" key="1">
    <source>
        <dbReference type="SAM" id="Phobius"/>
    </source>
</evidence>
<keyword evidence="3" id="KW-1185">Reference proteome</keyword>
<dbReference type="EMBL" id="FPBK01000006">
    <property type="protein sequence ID" value="SFU52402.1"/>
    <property type="molecule type" value="Genomic_DNA"/>
</dbReference>
<dbReference type="RefSeq" id="WP_093024911.1">
    <property type="nucleotide sequence ID" value="NZ_FPBK01000006.1"/>
</dbReference>
<reference evidence="2 3" key="1">
    <citation type="submission" date="2016-10" db="EMBL/GenBank/DDBJ databases">
        <authorList>
            <person name="de Groot N.N."/>
        </authorList>
    </citation>
    <scope>NUCLEOTIDE SEQUENCE [LARGE SCALE GENOMIC DNA]</scope>
    <source>
        <strain evidence="2 3">CGMCC 1.12333</strain>
    </source>
</reference>
<sequence>MIPAFKIICDKLIFPVIYVTTYAISHWIFKHEFDILLIVCLALIMFVISYFRTKNYVNNCHWNHEGITFSYQTKVFQNELITFHIPYSAVHKLKFRKGYISIKYEDTEGFHFTKEFVFLEHELYNSTKQQLQQMVTT</sequence>